<reference evidence="1" key="1">
    <citation type="submission" date="2020-11" db="EMBL/GenBank/DDBJ databases">
        <authorList>
            <person name="Tran Van P."/>
        </authorList>
    </citation>
    <scope>NUCLEOTIDE SEQUENCE</scope>
</reference>
<organism evidence="1">
    <name type="scientific">Timema douglasi</name>
    <name type="common">Walking stick</name>
    <dbReference type="NCBI Taxonomy" id="61478"/>
    <lineage>
        <taxon>Eukaryota</taxon>
        <taxon>Metazoa</taxon>
        <taxon>Ecdysozoa</taxon>
        <taxon>Arthropoda</taxon>
        <taxon>Hexapoda</taxon>
        <taxon>Insecta</taxon>
        <taxon>Pterygota</taxon>
        <taxon>Neoptera</taxon>
        <taxon>Polyneoptera</taxon>
        <taxon>Phasmatodea</taxon>
        <taxon>Timematodea</taxon>
        <taxon>Timematoidea</taxon>
        <taxon>Timematidae</taxon>
        <taxon>Timema</taxon>
    </lineage>
</organism>
<dbReference type="AlphaFoldDB" id="A0A7R8ZG92"/>
<name>A0A7R8ZG92_TIMDO</name>
<protein>
    <submittedName>
        <fullName evidence="1">Uncharacterized protein</fullName>
    </submittedName>
</protein>
<gene>
    <name evidence="1" type="ORF">TDIB3V08_LOCUS11483</name>
</gene>
<dbReference type="EMBL" id="OA574787">
    <property type="protein sequence ID" value="CAD7205331.1"/>
    <property type="molecule type" value="Genomic_DNA"/>
</dbReference>
<accession>A0A7R8ZG92</accession>
<sequence>MGSMTDNRSLSVYLFSVRYHPVLGQLIRKLIRQGDLESENVATLLENVLEGNVLMWSVLWWTVKSPSNTPCSSLSVSYQSYPSLRVLAVSLIHSHNTSNEGDLTPRVLALLLNRNLLASVVVTTVYPQLIESALSGNKSPTIDQLVDQLLSAGCEPEASMLRSFTWVYPLHSPHSMLHWPLSEANDATLEHRRFTFRNTQWDRIKTGRHTTI</sequence>
<evidence type="ECO:0000313" key="1">
    <source>
        <dbReference type="EMBL" id="CAD7205331.1"/>
    </source>
</evidence>
<proteinExistence type="predicted"/>